<evidence type="ECO:0000256" key="1">
    <source>
        <dbReference type="SAM" id="MobiDB-lite"/>
    </source>
</evidence>
<sequence>MALDNEEETFDIDPSGCITSDSDIEADQPTFTPATAGDHATKENCNPATFPELISEDEQGWFFSSSTAEQMNVWIGGYHAICREMVVDKYDFFLDQMILHCNRVTRAKLNGQGSRLSNWPIISLSTAEAELVVMAVCQHASVLAIGTSFSINIASMPAAANSDSSSLDVDYKPEVPEPIPSDSKSSPSTAMDTPKPMRQWFSGEAWLGSCQRDD</sequence>
<protein>
    <submittedName>
        <fullName evidence="2">Uncharacterized protein</fullName>
    </submittedName>
</protein>
<dbReference type="EMBL" id="WHUW01000036">
    <property type="protein sequence ID" value="KAF8433094.1"/>
    <property type="molecule type" value="Genomic_DNA"/>
</dbReference>
<reference evidence="2" key="2">
    <citation type="journal article" date="2020" name="Nat. Commun.">
        <title>Large-scale genome sequencing of mycorrhizal fungi provides insights into the early evolution of symbiotic traits.</title>
        <authorList>
            <person name="Miyauchi S."/>
            <person name="Kiss E."/>
            <person name="Kuo A."/>
            <person name="Drula E."/>
            <person name="Kohler A."/>
            <person name="Sanchez-Garcia M."/>
            <person name="Morin E."/>
            <person name="Andreopoulos B."/>
            <person name="Barry K.W."/>
            <person name="Bonito G."/>
            <person name="Buee M."/>
            <person name="Carver A."/>
            <person name="Chen C."/>
            <person name="Cichocki N."/>
            <person name="Clum A."/>
            <person name="Culley D."/>
            <person name="Crous P.W."/>
            <person name="Fauchery L."/>
            <person name="Girlanda M."/>
            <person name="Hayes R.D."/>
            <person name="Keri Z."/>
            <person name="LaButti K."/>
            <person name="Lipzen A."/>
            <person name="Lombard V."/>
            <person name="Magnuson J."/>
            <person name="Maillard F."/>
            <person name="Murat C."/>
            <person name="Nolan M."/>
            <person name="Ohm R.A."/>
            <person name="Pangilinan J."/>
            <person name="Pereira M.F."/>
            <person name="Perotto S."/>
            <person name="Peter M."/>
            <person name="Pfister S."/>
            <person name="Riley R."/>
            <person name="Sitrit Y."/>
            <person name="Stielow J.B."/>
            <person name="Szollosi G."/>
            <person name="Zifcakova L."/>
            <person name="Stursova M."/>
            <person name="Spatafora J.W."/>
            <person name="Tedersoo L."/>
            <person name="Vaario L.M."/>
            <person name="Yamada A."/>
            <person name="Yan M."/>
            <person name="Wang P."/>
            <person name="Xu J."/>
            <person name="Bruns T."/>
            <person name="Baldrian P."/>
            <person name="Vilgalys R."/>
            <person name="Dunand C."/>
            <person name="Henrissat B."/>
            <person name="Grigoriev I.V."/>
            <person name="Hibbett D."/>
            <person name="Nagy L.G."/>
            <person name="Martin F.M."/>
        </authorList>
    </citation>
    <scope>NUCLEOTIDE SEQUENCE</scope>
    <source>
        <strain evidence="2">BED1</strain>
    </source>
</reference>
<proteinExistence type="predicted"/>
<dbReference type="Proteomes" id="UP001194468">
    <property type="component" value="Unassembled WGS sequence"/>
</dbReference>
<accession>A0AAD4BKI9</accession>
<keyword evidence="3" id="KW-1185">Reference proteome</keyword>
<comment type="caution">
    <text evidence="2">The sequence shown here is derived from an EMBL/GenBank/DDBJ whole genome shotgun (WGS) entry which is preliminary data.</text>
</comment>
<name>A0AAD4BKI9_BOLED</name>
<organism evidence="2 3">
    <name type="scientific">Boletus edulis BED1</name>
    <dbReference type="NCBI Taxonomy" id="1328754"/>
    <lineage>
        <taxon>Eukaryota</taxon>
        <taxon>Fungi</taxon>
        <taxon>Dikarya</taxon>
        <taxon>Basidiomycota</taxon>
        <taxon>Agaricomycotina</taxon>
        <taxon>Agaricomycetes</taxon>
        <taxon>Agaricomycetidae</taxon>
        <taxon>Boletales</taxon>
        <taxon>Boletineae</taxon>
        <taxon>Boletaceae</taxon>
        <taxon>Boletoideae</taxon>
        <taxon>Boletus</taxon>
    </lineage>
</organism>
<gene>
    <name evidence="2" type="ORF">L210DRAFT_932925</name>
</gene>
<feature type="compositionally biased region" description="Polar residues" evidence="1">
    <location>
        <begin position="182"/>
        <end position="191"/>
    </location>
</feature>
<feature type="compositionally biased region" description="Acidic residues" evidence="1">
    <location>
        <begin position="1"/>
        <end position="11"/>
    </location>
</feature>
<evidence type="ECO:0000313" key="3">
    <source>
        <dbReference type="Proteomes" id="UP001194468"/>
    </source>
</evidence>
<feature type="region of interest" description="Disordered" evidence="1">
    <location>
        <begin position="1"/>
        <end position="28"/>
    </location>
</feature>
<feature type="region of interest" description="Disordered" evidence="1">
    <location>
        <begin position="162"/>
        <end position="196"/>
    </location>
</feature>
<dbReference type="AlphaFoldDB" id="A0AAD4BKI9"/>
<reference evidence="2" key="1">
    <citation type="submission" date="2019-10" db="EMBL/GenBank/DDBJ databases">
        <authorList>
            <consortium name="DOE Joint Genome Institute"/>
            <person name="Kuo A."/>
            <person name="Miyauchi S."/>
            <person name="Kiss E."/>
            <person name="Drula E."/>
            <person name="Kohler A."/>
            <person name="Sanchez-Garcia M."/>
            <person name="Andreopoulos B."/>
            <person name="Barry K.W."/>
            <person name="Bonito G."/>
            <person name="Buee M."/>
            <person name="Carver A."/>
            <person name="Chen C."/>
            <person name="Cichocki N."/>
            <person name="Clum A."/>
            <person name="Culley D."/>
            <person name="Crous P.W."/>
            <person name="Fauchery L."/>
            <person name="Girlanda M."/>
            <person name="Hayes R."/>
            <person name="Keri Z."/>
            <person name="LaButti K."/>
            <person name="Lipzen A."/>
            <person name="Lombard V."/>
            <person name="Magnuson J."/>
            <person name="Maillard F."/>
            <person name="Morin E."/>
            <person name="Murat C."/>
            <person name="Nolan M."/>
            <person name="Ohm R."/>
            <person name="Pangilinan J."/>
            <person name="Pereira M."/>
            <person name="Perotto S."/>
            <person name="Peter M."/>
            <person name="Riley R."/>
            <person name="Sitrit Y."/>
            <person name="Stielow B."/>
            <person name="Szollosi G."/>
            <person name="Zifcakova L."/>
            <person name="Stursova M."/>
            <person name="Spatafora J.W."/>
            <person name="Tedersoo L."/>
            <person name="Vaario L.-M."/>
            <person name="Yamada A."/>
            <person name="Yan M."/>
            <person name="Wang P."/>
            <person name="Xu J."/>
            <person name="Bruns T."/>
            <person name="Baldrian P."/>
            <person name="Vilgalys R."/>
            <person name="Henrissat B."/>
            <person name="Grigoriev I.V."/>
            <person name="Hibbett D."/>
            <person name="Nagy L.G."/>
            <person name="Martin F.M."/>
        </authorList>
    </citation>
    <scope>NUCLEOTIDE SEQUENCE</scope>
    <source>
        <strain evidence="2">BED1</strain>
    </source>
</reference>
<evidence type="ECO:0000313" key="2">
    <source>
        <dbReference type="EMBL" id="KAF8433094.1"/>
    </source>
</evidence>